<evidence type="ECO:0000313" key="4">
    <source>
        <dbReference type="Proteomes" id="UP000694551"/>
    </source>
</evidence>
<reference evidence="3" key="1">
    <citation type="submission" date="2025-08" db="UniProtKB">
        <authorList>
            <consortium name="Ensembl"/>
        </authorList>
    </citation>
    <scope>IDENTIFICATION</scope>
</reference>
<evidence type="ECO:0008006" key="5">
    <source>
        <dbReference type="Google" id="ProtNLM"/>
    </source>
</evidence>
<dbReference type="InterPro" id="IPR012677">
    <property type="entry name" value="Nucleotide-bd_a/b_plait_sf"/>
</dbReference>
<sequence length="291" mass="32177">MAGQRAGAFPLLVRGDWGAAEPPPALRKKLLCYFQSQKRSGGGECELRAGAGAGDLLVCFFHPEVKQRVLQRQSHTLYLGEKRELKLIITEPGKALAAEEKASEEKLKAESFVPNSELREEAGSAEKIVEKSTEPLPLVVLENIQGCSPKCLRMLLENISGLAVDDDFTVEVIPEINVAVATFTKSIDTEEFVKKCSQNKRVKEFKMTARLLELTQSIKAENIPDSVSTDYITVYFESARNGGGPVSDVQLFPEENSAIKYCCTCRVLESLCFLCYQRFILIPALCMGCSR</sequence>
<dbReference type="Gene3D" id="3.30.70.330">
    <property type="match status" value="2"/>
</dbReference>
<dbReference type="InterPro" id="IPR057051">
    <property type="entry name" value="PARP14_RPM_1"/>
</dbReference>
<organism evidence="3 4">
    <name type="scientific">Strix occidentalis caurina</name>
    <name type="common">northern spotted owl</name>
    <dbReference type="NCBI Taxonomy" id="311401"/>
    <lineage>
        <taxon>Eukaryota</taxon>
        <taxon>Metazoa</taxon>
        <taxon>Chordata</taxon>
        <taxon>Craniata</taxon>
        <taxon>Vertebrata</taxon>
        <taxon>Euteleostomi</taxon>
        <taxon>Archelosauria</taxon>
        <taxon>Archosauria</taxon>
        <taxon>Dinosauria</taxon>
        <taxon>Saurischia</taxon>
        <taxon>Theropoda</taxon>
        <taxon>Coelurosauria</taxon>
        <taxon>Aves</taxon>
        <taxon>Neognathae</taxon>
        <taxon>Neoaves</taxon>
        <taxon>Telluraves</taxon>
        <taxon>Strigiformes</taxon>
        <taxon>Strigidae</taxon>
        <taxon>Strix</taxon>
    </lineage>
</organism>
<name>A0A8D0FEN3_STROC</name>
<protein>
    <recommendedName>
        <fullName evidence="5">PAR14 polymerase</fullName>
    </recommendedName>
</protein>
<dbReference type="Pfam" id="PF23085">
    <property type="entry name" value="RRM_PARP14_3"/>
    <property type="match status" value="1"/>
</dbReference>
<dbReference type="AlphaFoldDB" id="A0A8D0FEN3"/>
<accession>A0A8D0FEN3</accession>
<feature type="domain" description="PARP14 second RRM" evidence="2">
    <location>
        <begin position="137"/>
        <end position="213"/>
    </location>
</feature>
<dbReference type="Pfam" id="PF23222">
    <property type="entry name" value="RRM_PARP14_1"/>
    <property type="match status" value="1"/>
</dbReference>
<evidence type="ECO:0000313" key="3">
    <source>
        <dbReference type="Ensembl" id="ENSSOCP00000015837.1"/>
    </source>
</evidence>
<feature type="domain" description="PAR14-like first RRM" evidence="1">
    <location>
        <begin position="11"/>
        <end position="89"/>
    </location>
</feature>
<dbReference type="Ensembl" id="ENSSOCT00000016235.1">
    <property type="protein sequence ID" value="ENSSOCP00000015837.1"/>
    <property type="gene ID" value="ENSSOCG00000011918.1"/>
</dbReference>
<keyword evidence="4" id="KW-1185">Reference proteome</keyword>
<reference evidence="3" key="2">
    <citation type="submission" date="2025-09" db="UniProtKB">
        <authorList>
            <consortium name="Ensembl"/>
        </authorList>
    </citation>
    <scope>IDENTIFICATION</scope>
</reference>
<proteinExistence type="predicted"/>
<dbReference type="Pfam" id="PF23245">
    <property type="entry name" value="RRM_PARP14_2"/>
    <property type="match status" value="1"/>
</dbReference>
<evidence type="ECO:0000259" key="2">
    <source>
        <dbReference type="Pfam" id="PF23245"/>
    </source>
</evidence>
<evidence type="ECO:0000259" key="1">
    <source>
        <dbReference type="Pfam" id="PF23222"/>
    </source>
</evidence>
<dbReference type="InterPro" id="IPR057050">
    <property type="entry name" value="RRM_PARP14_2"/>
</dbReference>
<dbReference type="Proteomes" id="UP000694551">
    <property type="component" value="Unplaced"/>
</dbReference>